<organism evidence="8 9">
    <name type="scientific">Chondromyces apiculatus DSM 436</name>
    <dbReference type="NCBI Taxonomy" id="1192034"/>
    <lineage>
        <taxon>Bacteria</taxon>
        <taxon>Pseudomonadati</taxon>
        <taxon>Myxococcota</taxon>
        <taxon>Polyangia</taxon>
        <taxon>Polyangiales</taxon>
        <taxon>Polyangiaceae</taxon>
        <taxon>Chondromyces</taxon>
    </lineage>
</organism>
<sequence>MRDAVALFASLRSSAEITSMHESRGRTMVGIATRRSRWFLAAFTGGLLAMASCTVDGDEEPTGPVGAPEQDDDQAGGDQSQAGADTLAPLQRDDRGPEVRALHDYLRAFGYFPNPELHEFAGWRPVFDQDSADPELFDDVLEQALVLYQRAHGLPDDGTANAETLALMARPRCGFPDYYAGSHAFEHGGVSNYVASGYKWNKNALTYSFLNYTGDLPVANIQADIRNSLNRWAAVTPLSFTAVGSGGDVQIGFYQGDHGDGNPFDGAYGVLAHAFYPTHGGTHFDDAENWTQNGSGIDFATVALHEFGHTIGLNHSADANAVMYASYSVIRRDLTTDDILGAQAIYGQKDIGWSYDGPIPGRYCTLFGEGADPHYWNDNYLCSVNNYGFQWSSAGPIAGMRCTQVHEGSEPAAHTWNDNYVCVPNNSPLQLSWSSAGPIAGKTCTQIYEPGDPHTWFDNYLCY</sequence>
<evidence type="ECO:0000256" key="5">
    <source>
        <dbReference type="ARBA" id="ARBA00023049"/>
    </source>
</evidence>
<dbReference type="Proteomes" id="UP000019678">
    <property type="component" value="Unassembled WGS sequence"/>
</dbReference>
<gene>
    <name evidence="8" type="ORF">CAP_7683</name>
</gene>
<dbReference type="SMART" id="SM00235">
    <property type="entry name" value="ZnMc"/>
    <property type="match status" value="1"/>
</dbReference>
<evidence type="ECO:0000256" key="3">
    <source>
        <dbReference type="ARBA" id="ARBA00022801"/>
    </source>
</evidence>
<dbReference type="PANTHER" id="PTHR10201">
    <property type="entry name" value="MATRIX METALLOPROTEINASE"/>
    <property type="match status" value="1"/>
</dbReference>
<feature type="region of interest" description="Disordered" evidence="6">
    <location>
        <begin position="54"/>
        <end position="94"/>
    </location>
</feature>
<dbReference type="InterPro" id="IPR001818">
    <property type="entry name" value="Pept_M10_metallopeptidase"/>
</dbReference>
<accession>A0A017SZ72</accession>
<proteinExistence type="predicted"/>
<keyword evidence="3" id="KW-0378">Hydrolase</keyword>
<dbReference type="CDD" id="cd04278">
    <property type="entry name" value="ZnMc_MMP"/>
    <property type="match status" value="1"/>
</dbReference>
<name>A0A017SZ72_9BACT</name>
<protein>
    <submittedName>
        <fullName evidence="8">Interstitial collagenase</fullName>
    </submittedName>
</protein>
<dbReference type="EMBL" id="ASRX01000069">
    <property type="protein sequence ID" value="EYF01915.1"/>
    <property type="molecule type" value="Genomic_DNA"/>
</dbReference>
<evidence type="ECO:0000259" key="7">
    <source>
        <dbReference type="SMART" id="SM00235"/>
    </source>
</evidence>
<dbReference type="GO" id="GO:0006508">
    <property type="term" value="P:proteolysis"/>
    <property type="evidence" value="ECO:0007669"/>
    <property type="project" value="UniProtKB-KW"/>
</dbReference>
<dbReference type="Pfam" id="PF01471">
    <property type="entry name" value="PG_binding_1"/>
    <property type="match status" value="1"/>
</dbReference>
<evidence type="ECO:0000256" key="4">
    <source>
        <dbReference type="ARBA" id="ARBA00022833"/>
    </source>
</evidence>
<dbReference type="GO" id="GO:0030198">
    <property type="term" value="P:extracellular matrix organization"/>
    <property type="evidence" value="ECO:0007669"/>
    <property type="project" value="TreeGrafter"/>
</dbReference>
<dbReference type="SUPFAM" id="SSF47090">
    <property type="entry name" value="PGBD-like"/>
    <property type="match status" value="1"/>
</dbReference>
<dbReference type="eggNOG" id="COG5549">
    <property type="taxonomic scope" value="Bacteria"/>
</dbReference>
<reference evidence="8 9" key="1">
    <citation type="submission" date="2013-05" db="EMBL/GenBank/DDBJ databases">
        <title>Genome assembly of Chondromyces apiculatus DSM 436.</title>
        <authorList>
            <person name="Sharma G."/>
            <person name="Khatri I."/>
            <person name="Kaur C."/>
            <person name="Mayilraj S."/>
            <person name="Subramanian S."/>
        </authorList>
    </citation>
    <scope>NUCLEOTIDE SEQUENCE [LARGE SCALE GENOMIC DNA]</scope>
    <source>
        <strain evidence="8 9">DSM 436</strain>
    </source>
</reference>
<dbReference type="GO" id="GO:0008270">
    <property type="term" value="F:zinc ion binding"/>
    <property type="evidence" value="ECO:0007669"/>
    <property type="project" value="InterPro"/>
</dbReference>
<dbReference type="InterPro" id="IPR006026">
    <property type="entry name" value="Peptidase_Metallo"/>
</dbReference>
<keyword evidence="2" id="KW-0479">Metal-binding</keyword>
<dbReference type="GO" id="GO:0030574">
    <property type="term" value="P:collagen catabolic process"/>
    <property type="evidence" value="ECO:0007669"/>
    <property type="project" value="TreeGrafter"/>
</dbReference>
<keyword evidence="4" id="KW-0862">Zinc</keyword>
<evidence type="ECO:0000256" key="6">
    <source>
        <dbReference type="SAM" id="MobiDB-lite"/>
    </source>
</evidence>
<keyword evidence="1" id="KW-0645">Protease</keyword>
<dbReference type="InterPro" id="IPR033739">
    <property type="entry name" value="M10A_MMP"/>
</dbReference>
<evidence type="ECO:0000313" key="9">
    <source>
        <dbReference type="Proteomes" id="UP000019678"/>
    </source>
</evidence>
<dbReference type="PRINTS" id="PR00138">
    <property type="entry name" value="MATRIXIN"/>
</dbReference>
<evidence type="ECO:0000256" key="2">
    <source>
        <dbReference type="ARBA" id="ARBA00022723"/>
    </source>
</evidence>
<keyword evidence="9" id="KW-1185">Reference proteome</keyword>
<dbReference type="SUPFAM" id="SSF55486">
    <property type="entry name" value="Metalloproteases ('zincins'), catalytic domain"/>
    <property type="match status" value="1"/>
</dbReference>
<feature type="domain" description="Peptidase metallopeptidase" evidence="7">
    <location>
        <begin position="196"/>
        <end position="348"/>
    </location>
</feature>
<dbReference type="Gene3D" id="3.40.390.10">
    <property type="entry name" value="Collagenase (Catalytic Domain)"/>
    <property type="match status" value="1"/>
</dbReference>
<dbReference type="AlphaFoldDB" id="A0A017SZ72"/>
<dbReference type="InterPro" id="IPR024079">
    <property type="entry name" value="MetalloPept_cat_dom_sf"/>
</dbReference>
<dbReference type="InterPro" id="IPR036365">
    <property type="entry name" value="PGBD-like_sf"/>
</dbReference>
<dbReference type="GO" id="GO:0004222">
    <property type="term" value="F:metalloendopeptidase activity"/>
    <property type="evidence" value="ECO:0007669"/>
    <property type="project" value="InterPro"/>
</dbReference>
<evidence type="ECO:0000313" key="8">
    <source>
        <dbReference type="EMBL" id="EYF01915.1"/>
    </source>
</evidence>
<dbReference type="InterPro" id="IPR002477">
    <property type="entry name" value="Peptidoglycan-bd-like"/>
</dbReference>
<evidence type="ECO:0000256" key="1">
    <source>
        <dbReference type="ARBA" id="ARBA00022670"/>
    </source>
</evidence>
<feature type="compositionally biased region" description="Low complexity" evidence="6">
    <location>
        <begin position="76"/>
        <end position="85"/>
    </location>
</feature>
<dbReference type="InterPro" id="IPR021190">
    <property type="entry name" value="Pept_M10A"/>
</dbReference>
<keyword evidence="5" id="KW-0482">Metalloprotease</keyword>
<comment type="caution">
    <text evidence="8">The sequence shown here is derived from an EMBL/GenBank/DDBJ whole genome shotgun (WGS) entry which is preliminary data.</text>
</comment>
<dbReference type="STRING" id="1192034.CAP_7683"/>
<dbReference type="Pfam" id="PF00413">
    <property type="entry name" value="Peptidase_M10"/>
    <property type="match status" value="1"/>
</dbReference>
<dbReference type="GO" id="GO:0031012">
    <property type="term" value="C:extracellular matrix"/>
    <property type="evidence" value="ECO:0007669"/>
    <property type="project" value="InterPro"/>
</dbReference>
<dbReference type="PANTHER" id="PTHR10201:SF323">
    <property type="entry name" value="MATRIX METALLOPROTEINASE-21"/>
    <property type="match status" value="1"/>
</dbReference>